<feature type="transmembrane region" description="Helical" evidence="5">
    <location>
        <begin position="90"/>
        <end position="113"/>
    </location>
</feature>
<name>A0A8E2EHL5_9PEZI</name>
<feature type="transmembrane region" description="Helical" evidence="5">
    <location>
        <begin position="32"/>
        <end position="52"/>
    </location>
</feature>
<evidence type="ECO:0000313" key="7">
    <source>
        <dbReference type="Proteomes" id="UP000250266"/>
    </source>
</evidence>
<reference evidence="6 7" key="1">
    <citation type="journal article" date="2016" name="Nat. Commun.">
        <title>Ectomycorrhizal ecology is imprinted in the genome of the dominant symbiotic fungus Cenococcum geophilum.</title>
        <authorList>
            <consortium name="DOE Joint Genome Institute"/>
            <person name="Peter M."/>
            <person name="Kohler A."/>
            <person name="Ohm R.A."/>
            <person name="Kuo A."/>
            <person name="Krutzmann J."/>
            <person name="Morin E."/>
            <person name="Arend M."/>
            <person name="Barry K.W."/>
            <person name="Binder M."/>
            <person name="Choi C."/>
            <person name="Clum A."/>
            <person name="Copeland A."/>
            <person name="Grisel N."/>
            <person name="Haridas S."/>
            <person name="Kipfer T."/>
            <person name="LaButti K."/>
            <person name="Lindquist E."/>
            <person name="Lipzen A."/>
            <person name="Maire R."/>
            <person name="Meier B."/>
            <person name="Mihaltcheva S."/>
            <person name="Molinier V."/>
            <person name="Murat C."/>
            <person name="Poggeler S."/>
            <person name="Quandt C.A."/>
            <person name="Sperisen C."/>
            <person name="Tritt A."/>
            <person name="Tisserant E."/>
            <person name="Crous P.W."/>
            <person name="Henrissat B."/>
            <person name="Nehls U."/>
            <person name="Egli S."/>
            <person name="Spatafora J.W."/>
            <person name="Grigoriev I.V."/>
            <person name="Martin F.M."/>
        </authorList>
    </citation>
    <scope>NUCLEOTIDE SEQUENCE [LARGE SCALE GENOMIC DNA]</scope>
    <source>
        <strain evidence="6 7">CBS 459.81</strain>
    </source>
</reference>
<dbReference type="InterPro" id="IPR036259">
    <property type="entry name" value="MFS_trans_sf"/>
</dbReference>
<comment type="subcellular location">
    <subcellularLocation>
        <location evidence="1">Membrane</location>
        <topology evidence="1">Multi-pass membrane protein</topology>
    </subcellularLocation>
</comment>
<feature type="transmembrane region" description="Helical" evidence="5">
    <location>
        <begin position="166"/>
        <end position="186"/>
    </location>
</feature>
<dbReference type="GO" id="GO:0022857">
    <property type="term" value="F:transmembrane transporter activity"/>
    <property type="evidence" value="ECO:0007669"/>
    <property type="project" value="TreeGrafter"/>
</dbReference>
<evidence type="ECO:0000256" key="5">
    <source>
        <dbReference type="SAM" id="Phobius"/>
    </source>
</evidence>
<proteinExistence type="predicted"/>
<dbReference type="PANTHER" id="PTHR23502:SF60">
    <property type="entry name" value="MAJOR FACILITATOR SUPERFAMILY (MFS) PROFILE DOMAIN-CONTAINING PROTEIN-RELATED"/>
    <property type="match status" value="1"/>
</dbReference>
<evidence type="ECO:0000256" key="1">
    <source>
        <dbReference type="ARBA" id="ARBA00004141"/>
    </source>
</evidence>
<feature type="transmembrane region" description="Helical" evidence="5">
    <location>
        <begin position="207"/>
        <end position="232"/>
    </location>
</feature>
<dbReference type="OrthoDB" id="6770063at2759"/>
<gene>
    <name evidence="6" type="ORF">K432DRAFT_432454</name>
</gene>
<dbReference type="AlphaFoldDB" id="A0A8E2EHL5"/>
<dbReference type="GO" id="GO:0016020">
    <property type="term" value="C:membrane"/>
    <property type="evidence" value="ECO:0007669"/>
    <property type="project" value="UniProtKB-SubCell"/>
</dbReference>
<evidence type="ECO:0000256" key="3">
    <source>
        <dbReference type="ARBA" id="ARBA00022989"/>
    </source>
</evidence>
<keyword evidence="7" id="KW-1185">Reference proteome</keyword>
<evidence type="ECO:0000313" key="6">
    <source>
        <dbReference type="EMBL" id="OCK84151.1"/>
    </source>
</evidence>
<dbReference type="SUPFAM" id="SSF103473">
    <property type="entry name" value="MFS general substrate transporter"/>
    <property type="match status" value="1"/>
</dbReference>
<organism evidence="6 7">
    <name type="scientific">Lepidopterella palustris CBS 459.81</name>
    <dbReference type="NCBI Taxonomy" id="1314670"/>
    <lineage>
        <taxon>Eukaryota</taxon>
        <taxon>Fungi</taxon>
        <taxon>Dikarya</taxon>
        <taxon>Ascomycota</taxon>
        <taxon>Pezizomycotina</taxon>
        <taxon>Dothideomycetes</taxon>
        <taxon>Pleosporomycetidae</taxon>
        <taxon>Mytilinidiales</taxon>
        <taxon>Argynnaceae</taxon>
        <taxon>Lepidopterella</taxon>
    </lineage>
</organism>
<dbReference type="PANTHER" id="PTHR23502">
    <property type="entry name" value="MAJOR FACILITATOR SUPERFAMILY"/>
    <property type="match status" value="1"/>
</dbReference>
<feature type="transmembrane region" description="Helical" evidence="5">
    <location>
        <begin position="252"/>
        <end position="275"/>
    </location>
</feature>
<sequence length="286" mass="31174">MVAPDLAAIAKDFGVVSTPLLLASLSETCGRVAVLQLANLLFLAFNTACGACRTREQLVLFRFPGGLGGGASLAVAIGPIEGTSIVQYSHWRWCFYAISIADAVVQVWATFFLQETHTRKMLHTKPVIQVLGGYMAILFGLMYLVLLTFPRLWVERYHAYISMSGLHFISAGVGLVLGAQVCALFQDRICRRVQRGNGGVSESEYRIPFMFLGSFFVPLGISLDLGVAIISYGMIVCWHCMQGRIQDAYPSYAVSATAATTILRSLAGAGFPLFAPAMYSSLGYRW</sequence>
<feature type="transmembrane region" description="Helical" evidence="5">
    <location>
        <begin position="134"/>
        <end position="154"/>
    </location>
</feature>
<keyword evidence="3 5" id="KW-1133">Transmembrane helix</keyword>
<protein>
    <submittedName>
        <fullName evidence="6">MFS general substrate transporter</fullName>
    </submittedName>
</protein>
<keyword evidence="4 5" id="KW-0472">Membrane</keyword>
<evidence type="ECO:0000256" key="4">
    <source>
        <dbReference type="ARBA" id="ARBA00023136"/>
    </source>
</evidence>
<dbReference type="EMBL" id="KV744844">
    <property type="protein sequence ID" value="OCK84151.1"/>
    <property type="molecule type" value="Genomic_DNA"/>
</dbReference>
<evidence type="ECO:0000256" key="2">
    <source>
        <dbReference type="ARBA" id="ARBA00022692"/>
    </source>
</evidence>
<accession>A0A8E2EHL5</accession>
<keyword evidence="2 5" id="KW-0812">Transmembrane</keyword>
<feature type="transmembrane region" description="Helical" evidence="5">
    <location>
        <begin position="59"/>
        <end position="78"/>
    </location>
</feature>
<dbReference type="Proteomes" id="UP000250266">
    <property type="component" value="Unassembled WGS sequence"/>
</dbReference>
<dbReference type="Gene3D" id="1.20.1250.20">
    <property type="entry name" value="MFS general substrate transporter like domains"/>
    <property type="match status" value="1"/>
</dbReference>